<evidence type="ECO:0000313" key="2">
    <source>
        <dbReference type="Proteomes" id="UP000010074"/>
    </source>
</evidence>
<accession>K7YW79</accession>
<dbReference type="PATRIC" id="fig|1069642.3.peg.2215"/>
<sequence length="37" mass="4132">MAAGSRKHNEAVSAKRKNKITQYISISTSFVYLLKCS</sequence>
<dbReference type="Proteomes" id="UP000010074">
    <property type="component" value="Chromosome"/>
</dbReference>
<dbReference type="KEGG" id="bbat:Bdt_2239"/>
<dbReference type="HOGENOM" id="CLU_3340656_0_0_7"/>
<proteinExistence type="predicted"/>
<gene>
    <name evidence="1" type="ORF">Bdt_2239</name>
</gene>
<organism evidence="1 2">
    <name type="scientific">Bdellovibrio bacteriovorus str. Tiberius</name>
    <dbReference type="NCBI Taxonomy" id="1069642"/>
    <lineage>
        <taxon>Bacteria</taxon>
        <taxon>Pseudomonadati</taxon>
        <taxon>Bdellovibrionota</taxon>
        <taxon>Bdellovibrionia</taxon>
        <taxon>Bdellovibrionales</taxon>
        <taxon>Pseudobdellovibrionaceae</taxon>
        <taxon>Bdellovibrio</taxon>
    </lineage>
</organism>
<reference evidence="1 2" key="1">
    <citation type="journal article" date="2012" name="BMC Genomics">
        <title>Genome analysis of a simultaneously predatory and prey-independent, novel Bdellovibrio bacteriovorus from the River Tiber, supports in silico predictions of both ancient and recent lateral gene transfer from diverse bacteria.</title>
        <authorList>
            <person name="Hobley L."/>
            <person name="Lerner T.R."/>
            <person name="Williams L.E."/>
            <person name="Lambert C."/>
            <person name="Till R."/>
            <person name="Milner D.S."/>
            <person name="Basford S.M."/>
            <person name="Capeness M.J."/>
            <person name="Fenton A.K."/>
            <person name="Atterbury R.J."/>
            <person name="Harris M.A."/>
            <person name="Sockett R.E."/>
        </authorList>
    </citation>
    <scope>NUCLEOTIDE SEQUENCE [LARGE SCALE GENOMIC DNA]</scope>
    <source>
        <strain evidence="1 2">Tiberius</strain>
    </source>
</reference>
<dbReference type="EMBL" id="CP002930">
    <property type="protein sequence ID" value="AFY01923.1"/>
    <property type="molecule type" value="Genomic_DNA"/>
</dbReference>
<dbReference type="AlphaFoldDB" id="K7YW79"/>
<dbReference type="STRING" id="1069642.Bdt_2239"/>
<protein>
    <submittedName>
        <fullName evidence="1">Uncharacterized protein</fullName>
    </submittedName>
</protein>
<evidence type="ECO:0000313" key="1">
    <source>
        <dbReference type="EMBL" id="AFY01923.1"/>
    </source>
</evidence>
<name>K7YW79_BDEBC</name>